<dbReference type="InterPro" id="IPR022939">
    <property type="entry name" value="Nb(III)_bact/plant"/>
</dbReference>
<dbReference type="EMBL" id="BAAAPZ010000015">
    <property type="protein sequence ID" value="GAA2102581.1"/>
    <property type="molecule type" value="Genomic_DNA"/>
</dbReference>
<keyword evidence="1" id="KW-0479">Metal-binding</keyword>
<accession>A0ABP5ILZ6</accession>
<dbReference type="Proteomes" id="UP001500984">
    <property type="component" value="Unassembled WGS sequence"/>
</dbReference>
<gene>
    <name evidence="3" type="ORF">GCM10009823_26050</name>
</gene>
<comment type="similarity">
    <text evidence="1">Belongs to the nitrobindin family.</text>
</comment>
<keyword evidence="1" id="KW-0413">Isomerase</keyword>
<keyword evidence="1" id="KW-0349">Heme</keyword>
<feature type="binding site" description="axial binding residue" evidence="1">
    <location>
        <position position="220"/>
    </location>
    <ligand>
        <name>heme b</name>
        <dbReference type="ChEBI" id="CHEBI:60344"/>
    </ligand>
    <ligandPart>
        <name>Fe</name>
        <dbReference type="ChEBI" id="CHEBI:18248"/>
    </ligandPart>
</feature>
<dbReference type="InterPro" id="IPR014878">
    <property type="entry name" value="THAP4-like_heme-bd"/>
</dbReference>
<evidence type="ECO:0000259" key="2">
    <source>
        <dbReference type="Pfam" id="PF08768"/>
    </source>
</evidence>
<dbReference type="CDD" id="cd07828">
    <property type="entry name" value="lipocalin_heme-bd-THAP4-like"/>
    <property type="match status" value="1"/>
</dbReference>
<evidence type="ECO:0000313" key="4">
    <source>
        <dbReference type="Proteomes" id="UP001500984"/>
    </source>
</evidence>
<comment type="caution">
    <text evidence="3">The sequence shown here is derived from an EMBL/GenBank/DDBJ whole genome shotgun (WGS) entry which is preliminary data.</text>
</comment>
<proteinExistence type="inferred from homology"/>
<feature type="domain" description="THAP4-like heme-binding" evidence="2">
    <location>
        <begin position="12"/>
        <end position="227"/>
    </location>
</feature>
<keyword evidence="4" id="KW-1185">Reference proteome</keyword>
<comment type="caution">
    <text evidence="1">Lacks conserved residue(s) required for the propagation of feature annotation.</text>
</comment>
<keyword evidence="1" id="KW-0408">Iron</keyword>
<dbReference type="PANTHER" id="PTHR15854:SF4">
    <property type="entry name" value="PEROXYNITRITE ISOMERASE THAP4"/>
    <property type="match status" value="1"/>
</dbReference>
<evidence type="ECO:0000256" key="1">
    <source>
        <dbReference type="HAMAP-Rule" id="MF_01297"/>
    </source>
</evidence>
<protein>
    <recommendedName>
        <fullName evidence="1">Peroxynitrite isomerase</fullName>
        <ecNumber evidence="1">5.99.-.-</ecNumber>
    </recommendedName>
    <alternativeName>
        <fullName evidence="1">Ferric nitrobindin</fullName>
        <shortName evidence="1">Nb(III)</shortName>
    </alternativeName>
</protein>
<dbReference type="PANTHER" id="PTHR15854">
    <property type="entry name" value="THAP4 PROTEIN"/>
    <property type="match status" value="1"/>
</dbReference>
<comment type="cofactor">
    <cofactor evidence="1">
        <name>heme b</name>
        <dbReference type="ChEBI" id="CHEBI:60344"/>
    </cofactor>
    <text evidence="1">Binds 1 heme b group per subunit, that coordinates a highly solvent-exposed Fe(III) atom.</text>
</comment>
<comment type="pathway">
    <text evidence="1">Nitrogen metabolism.</text>
</comment>
<dbReference type="Gene3D" id="2.40.128.20">
    <property type="match status" value="1"/>
</dbReference>
<comment type="catalytic activity">
    <reaction evidence="1">
        <text>peroxynitrite = nitrate</text>
        <dbReference type="Rhea" id="RHEA:63116"/>
        <dbReference type="ChEBI" id="CHEBI:17632"/>
        <dbReference type="ChEBI" id="CHEBI:25941"/>
    </reaction>
</comment>
<comment type="function">
    <text evidence="1">Heme-binding protein able to scavenge peroxynitrite and to protect free L-tyrosine against peroxynitrite-mediated nitration, by acting as a peroxynitrite isomerase that converts peroxynitrite to nitrate. Therefore, this protein likely plays a role in peroxynitrite sensing and in the detoxification of reactive nitrogen and oxygen species (RNS and ROS, respectively). Is able to bind nitric oxide (NO) in vitro, but may act as a sensor of peroxynitrite levels in vivo.</text>
</comment>
<dbReference type="EC" id="5.99.-.-" evidence="1"/>
<dbReference type="HAMAP" id="MF_01297">
    <property type="entry name" value="nitrobindin"/>
    <property type="match status" value="1"/>
</dbReference>
<dbReference type="RefSeq" id="WP_291794638.1">
    <property type="nucleotide sequence ID" value="NZ_BAAAPZ010000015.1"/>
</dbReference>
<dbReference type="InterPro" id="IPR012674">
    <property type="entry name" value="Calycin"/>
</dbReference>
<comment type="domain">
    <text evidence="1">Forms a 10-stranded antiparallel beta-barrel structure able to accommodate a hydrophobic ligand in its interior. In fact, this fold hosts the heme group, which is located in a wide surface cleft.</text>
</comment>
<organism evidence="3 4">
    <name type="scientific">Brevibacterium salitolerans</name>
    <dbReference type="NCBI Taxonomy" id="1403566"/>
    <lineage>
        <taxon>Bacteria</taxon>
        <taxon>Bacillati</taxon>
        <taxon>Actinomycetota</taxon>
        <taxon>Actinomycetes</taxon>
        <taxon>Micrococcales</taxon>
        <taxon>Brevibacteriaceae</taxon>
        <taxon>Brevibacterium</taxon>
    </lineage>
</organism>
<dbReference type="SUPFAM" id="SSF50814">
    <property type="entry name" value="Lipocalins"/>
    <property type="match status" value="1"/>
</dbReference>
<reference evidence="4" key="1">
    <citation type="journal article" date="2019" name="Int. J. Syst. Evol. Microbiol.">
        <title>The Global Catalogue of Microorganisms (GCM) 10K type strain sequencing project: providing services to taxonomists for standard genome sequencing and annotation.</title>
        <authorList>
            <consortium name="The Broad Institute Genomics Platform"/>
            <consortium name="The Broad Institute Genome Sequencing Center for Infectious Disease"/>
            <person name="Wu L."/>
            <person name="Ma J."/>
        </authorList>
    </citation>
    <scope>NUCLEOTIDE SEQUENCE [LARGE SCALE GENOMIC DNA]</scope>
    <source>
        <strain evidence="4">JCM 15900</strain>
    </source>
</reference>
<dbReference type="Pfam" id="PF08768">
    <property type="entry name" value="THAP4_heme-bd"/>
    <property type="match status" value="1"/>
</dbReference>
<feature type="short sequence motif" description="GXWXGXG" evidence="1">
    <location>
        <begin position="21"/>
        <end position="27"/>
    </location>
</feature>
<dbReference type="InterPro" id="IPR045165">
    <property type="entry name" value="Nitrobindin"/>
</dbReference>
<evidence type="ECO:0000313" key="3">
    <source>
        <dbReference type="EMBL" id="GAA2102581.1"/>
    </source>
</evidence>
<sequence length="234" mass="25192">MPVEIPVDLQPELVPLAWLIGTWEGRGAVVYPDVEEREIAQRIVFERVGEQPYLLYRCETWLLEPASGAAHAANEEPGDERTADAEVAPPVPSPGMTVGPVLGVETGIWQLARDRGAHDTGPGLLPPTEASPYASAEAVEALRTERGDFDIEASIAYPHGLMEHYAGRIAGPRADLVSDGGVRTPQALDYRSSSRMYGLVNGDLLWAWDMAAGETAATSHVSAQLSRITPSVLE</sequence>
<name>A0ABP5ILZ6_9MICO</name>